<dbReference type="Gene3D" id="3.30.1130.10">
    <property type="match status" value="1"/>
</dbReference>
<reference evidence="8 9" key="1">
    <citation type="submission" date="2019-08" db="EMBL/GenBank/DDBJ databases">
        <title>Genome of Luteibaculum oceani JCM 18817.</title>
        <authorList>
            <person name="Bowman J.P."/>
        </authorList>
    </citation>
    <scope>NUCLEOTIDE SEQUENCE [LARGE SCALE GENOMIC DNA]</scope>
    <source>
        <strain evidence="8 9">JCM 18817</strain>
    </source>
</reference>
<evidence type="ECO:0000259" key="7">
    <source>
        <dbReference type="SMART" id="SM00905"/>
    </source>
</evidence>
<dbReference type="EMBL" id="VORB01000001">
    <property type="protein sequence ID" value="TXC85369.1"/>
    <property type="molecule type" value="Genomic_DNA"/>
</dbReference>
<comment type="catalytic activity">
    <reaction evidence="1 6">
        <text>7,8-dihydroneopterin = 6-hydroxymethyl-7,8-dihydropterin + glycolaldehyde</text>
        <dbReference type="Rhea" id="RHEA:10540"/>
        <dbReference type="ChEBI" id="CHEBI:17001"/>
        <dbReference type="ChEBI" id="CHEBI:17071"/>
        <dbReference type="ChEBI" id="CHEBI:44841"/>
        <dbReference type="EC" id="4.1.2.25"/>
    </reaction>
</comment>
<evidence type="ECO:0000256" key="5">
    <source>
        <dbReference type="ARBA" id="ARBA00023239"/>
    </source>
</evidence>
<dbReference type="EC" id="4.1.2.25" evidence="6"/>
<dbReference type="InterPro" id="IPR006156">
    <property type="entry name" value="Dihydroneopterin_aldolase"/>
</dbReference>
<comment type="caution">
    <text evidence="8">The sequence shown here is derived from an EMBL/GenBank/DDBJ whole genome shotgun (WGS) entry which is preliminary data.</text>
</comment>
<dbReference type="RefSeq" id="WP_147012739.1">
    <property type="nucleotide sequence ID" value="NZ_VORB01000001.1"/>
</dbReference>
<dbReference type="AlphaFoldDB" id="A0A5C6VK55"/>
<comment type="pathway">
    <text evidence="2 6">Cofactor biosynthesis; tetrahydrofolate biosynthesis; 2-amino-4-hydroxy-6-hydroxymethyl-7,8-dihydropteridine diphosphate from 7,8-dihydroneopterin triphosphate: step 3/4.</text>
</comment>
<dbReference type="SUPFAM" id="SSF55620">
    <property type="entry name" value="Tetrahydrobiopterin biosynthesis enzymes-like"/>
    <property type="match status" value="1"/>
</dbReference>
<dbReference type="Pfam" id="PF02152">
    <property type="entry name" value="FolB"/>
    <property type="match status" value="1"/>
</dbReference>
<dbReference type="UniPathway" id="UPA00077">
    <property type="reaction ID" value="UER00154"/>
</dbReference>
<comment type="similarity">
    <text evidence="3 6">Belongs to the DHNA family.</text>
</comment>
<keyword evidence="9" id="KW-1185">Reference proteome</keyword>
<dbReference type="SMART" id="SM00905">
    <property type="entry name" value="FolB"/>
    <property type="match status" value="1"/>
</dbReference>
<evidence type="ECO:0000256" key="1">
    <source>
        <dbReference type="ARBA" id="ARBA00001353"/>
    </source>
</evidence>
<evidence type="ECO:0000256" key="3">
    <source>
        <dbReference type="ARBA" id="ARBA00005708"/>
    </source>
</evidence>
<name>A0A5C6VK55_9FLAO</name>
<feature type="domain" description="Dihydroneopterin aldolase/epimerase" evidence="7">
    <location>
        <begin position="5"/>
        <end position="117"/>
    </location>
</feature>
<evidence type="ECO:0000256" key="6">
    <source>
        <dbReference type="RuleBase" id="RU362079"/>
    </source>
</evidence>
<gene>
    <name evidence="8" type="primary">folB</name>
    <name evidence="8" type="ORF">FRX97_01720</name>
</gene>
<evidence type="ECO:0000313" key="8">
    <source>
        <dbReference type="EMBL" id="TXC85369.1"/>
    </source>
</evidence>
<comment type="function">
    <text evidence="6">Catalyzes the conversion of 7,8-dihydroneopterin to 6-hydroxymethyl-7,8-dihydropterin.</text>
</comment>
<dbReference type="Proteomes" id="UP000321168">
    <property type="component" value="Unassembled WGS sequence"/>
</dbReference>
<dbReference type="NCBIfam" id="TIGR00526">
    <property type="entry name" value="folB_dom"/>
    <property type="match status" value="1"/>
</dbReference>
<dbReference type="GO" id="GO:0046656">
    <property type="term" value="P:folic acid biosynthetic process"/>
    <property type="evidence" value="ECO:0007669"/>
    <property type="project" value="UniProtKB-UniRule"/>
</dbReference>
<evidence type="ECO:0000256" key="2">
    <source>
        <dbReference type="ARBA" id="ARBA00005013"/>
    </source>
</evidence>
<dbReference type="GO" id="GO:0004150">
    <property type="term" value="F:dihydroneopterin aldolase activity"/>
    <property type="evidence" value="ECO:0007669"/>
    <property type="project" value="UniProtKB-UniRule"/>
</dbReference>
<dbReference type="GO" id="GO:0046654">
    <property type="term" value="P:tetrahydrofolate biosynthetic process"/>
    <property type="evidence" value="ECO:0007669"/>
    <property type="project" value="UniProtKB-UniRule"/>
</dbReference>
<evidence type="ECO:0000313" key="9">
    <source>
        <dbReference type="Proteomes" id="UP000321168"/>
    </source>
</evidence>
<protein>
    <recommendedName>
        <fullName evidence="6">7,8-dihydroneopterin aldolase</fullName>
        <ecNumber evidence="6">4.1.2.25</ecNumber>
    </recommendedName>
</protein>
<dbReference type="GO" id="GO:0005737">
    <property type="term" value="C:cytoplasm"/>
    <property type="evidence" value="ECO:0007669"/>
    <property type="project" value="TreeGrafter"/>
</dbReference>
<dbReference type="PANTHER" id="PTHR42844:SF1">
    <property type="entry name" value="DIHYDRONEOPTERIN ALDOLASE 1-RELATED"/>
    <property type="match status" value="1"/>
</dbReference>
<keyword evidence="5 6" id="KW-0456">Lyase</keyword>
<dbReference type="InterPro" id="IPR006157">
    <property type="entry name" value="FolB_dom"/>
</dbReference>
<accession>A0A5C6VK55</accession>
<sequence length="118" mass="13302">MVGEIKINNLEVFGFHGCMEEESIIGTRFTVNATIRYNLAKAALSDDLQHAVDYGQVSEIIKREVKQRNNLVETVIVRIVNKLKSEIQGIEWLRVELTKHAPPINANVESISLVLESD</sequence>
<dbReference type="NCBIfam" id="TIGR00525">
    <property type="entry name" value="folB"/>
    <property type="match status" value="1"/>
</dbReference>
<proteinExistence type="inferred from homology"/>
<keyword evidence="4 6" id="KW-0289">Folate biosynthesis</keyword>
<dbReference type="PANTHER" id="PTHR42844">
    <property type="entry name" value="DIHYDRONEOPTERIN ALDOLASE 1-RELATED"/>
    <property type="match status" value="1"/>
</dbReference>
<evidence type="ECO:0000256" key="4">
    <source>
        <dbReference type="ARBA" id="ARBA00022909"/>
    </source>
</evidence>
<organism evidence="8 9">
    <name type="scientific">Luteibaculum oceani</name>
    <dbReference type="NCBI Taxonomy" id="1294296"/>
    <lineage>
        <taxon>Bacteria</taxon>
        <taxon>Pseudomonadati</taxon>
        <taxon>Bacteroidota</taxon>
        <taxon>Flavobacteriia</taxon>
        <taxon>Flavobacteriales</taxon>
        <taxon>Luteibaculaceae</taxon>
        <taxon>Luteibaculum</taxon>
    </lineage>
</organism>
<dbReference type="OrthoDB" id="9803748at2"/>
<dbReference type="InterPro" id="IPR043133">
    <property type="entry name" value="GTP-CH-I_C/QueF"/>
</dbReference>